<dbReference type="GO" id="GO:0016747">
    <property type="term" value="F:acyltransferase activity, transferring groups other than amino-acyl groups"/>
    <property type="evidence" value="ECO:0007669"/>
    <property type="project" value="InterPro"/>
</dbReference>
<dbReference type="AlphaFoldDB" id="A0AAW9TZ66"/>
<dbReference type="EMBL" id="WISR01000262">
    <property type="protein sequence ID" value="MQW37474.1"/>
    <property type="molecule type" value="Genomic_DNA"/>
</dbReference>
<evidence type="ECO:0000313" key="5">
    <source>
        <dbReference type="Proteomes" id="UP000429484"/>
    </source>
</evidence>
<name>A0AAW9TZ66_RHIML</name>
<evidence type="ECO:0000313" key="4">
    <source>
        <dbReference type="EMBL" id="MQW37474.1"/>
    </source>
</evidence>
<dbReference type="InterPro" id="IPR050832">
    <property type="entry name" value="Bact_Acetyltransf"/>
</dbReference>
<reference evidence="4 5" key="1">
    <citation type="journal article" date="2013" name="Genome Biol.">
        <title>Comparative genomics of the core and accessory genomes of 48 Sinorhizobium strains comprising five genospecies.</title>
        <authorList>
            <person name="Sugawara M."/>
            <person name="Epstein B."/>
            <person name="Badgley B.D."/>
            <person name="Unno T."/>
            <person name="Xu L."/>
            <person name="Reese J."/>
            <person name="Gyaneshwar P."/>
            <person name="Denny R."/>
            <person name="Mudge J."/>
            <person name="Bharti A.K."/>
            <person name="Farmer A.D."/>
            <person name="May G.D."/>
            <person name="Woodward J.E."/>
            <person name="Medigue C."/>
            <person name="Vallenet D."/>
            <person name="Lajus A."/>
            <person name="Rouy Z."/>
            <person name="Martinez-Vaz B."/>
            <person name="Tiffin P."/>
            <person name="Young N.D."/>
            <person name="Sadowsky M.J."/>
        </authorList>
    </citation>
    <scope>NUCLEOTIDE SEQUENCE [LARGE SCALE GENOMIC DNA]</scope>
    <source>
        <strain evidence="4 5">N6B1</strain>
    </source>
</reference>
<dbReference type="PROSITE" id="PS51186">
    <property type="entry name" value="GNAT"/>
    <property type="match status" value="1"/>
</dbReference>
<evidence type="ECO:0000259" key="3">
    <source>
        <dbReference type="PROSITE" id="PS51186"/>
    </source>
</evidence>
<protein>
    <submittedName>
        <fullName evidence="4">GNAT family N-acetyltransferase</fullName>
    </submittedName>
</protein>
<evidence type="ECO:0000256" key="2">
    <source>
        <dbReference type="ARBA" id="ARBA00023315"/>
    </source>
</evidence>
<organism evidence="4 5">
    <name type="scientific">Rhizobium meliloti</name>
    <name type="common">Ensifer meliloti</name>
    <name type="synonym">Sinorhizobium meliloti</name>
    <dbReference type="NCBI Taxonomy" id="382"/>
    <lineage>
        <taxon>Bacteria</taxon>
        <taxon>Pseudomonadati</taxon>
        <taxon>Pseudomonadota</taxon>
        <taxon>Alphaproteobacteria</taxon>
        <taxon>Hyphomicrobiales</taxon>
        <taxon>Rhizobiaceae</taxon>
        <taxon>Sinorhizobium/Ensifer group</taxon>
        <taxon>Sinorhizobium</taxon>
    </lineage>
</organism>
<evidence type="ECO:0000256" key="1">
    <source>
        <dbReference type="ARBA" id="ARBA00022679"/>
    </source>
</evidence>
<gene>
    <name evidence="4" type="ORF">GHK53_33175</name>
</gene>
<dbReference type="CDD" id="cd04301">
    <property type="entry name" value="NAT_SF"/>
    <property type="match status" value="1"/>
</dbReference>
<keyword evidence="2" id="KW-0012">Acyltransferase</keyword>
<feature type="domain" description="N-acetyltransferase" evidence="3">
    <location>
        <begin position="1"/>
        <end position="163"/>
    </location>
</feature>
<dbReference type="RefSeq" id="WP_017269832.1">
    <property type="nucleotide sequence ID" value="NZ_CP009144.1"/>
</dbReference>
<accession>A0AAW9TZ66</accession>
<dbReference type="SUPFAM" id="SSF55729">
    <property type="entry name" value="Acyl-CoA N-acyltransferases (Nat)"/>
    <property type="match status" value="1"/>
</dbReference>
<dbReference type="Gene3D" id="3.40.630.30">
    <property type="match status" value="1"/>
</dbReference>
<dbReference type="InterPro" id="IPR016181">
    <property type="entry name" value="Acyl_CoA_acyltransferase"/>
</dbReference>
<dbReference type="PANTHER" id="PTHR43877">
    <property type="entry name" value="AMINOALKYLPHOSPHONATE N-ACETYLTRANSFERASE-RELATED-RELATED"/>
    <property type="match status" value="1"/>
</dbReference>
<proteinExistence type="predicted"/>
<dbReference type="KEGG" id="smer:DU99_12810"/>
<dbReference type="Pfam" id="PF00583">
    <property type="entry name" value="Acetyltransf_1"/>
    <property type="match status" value="1"/>
</dbReference>
<keyword evidence="1" id="KW-0808">Transferase</keyword>
<comment type="caution">
    <text evidence="4">The sequence shown here is derived from an EMBL/GenBank/DDBJ whole genome shotgun (WGS) entry which is preliminary data.</text>
</comment>
<dbReference type="InterPro" id="IPR000182">
    <property type="entry name" value="GNAT_dom"/>
</dbReference>
<sequence length="163" mass="18398">MTIMSQPQRQLYAISDLRDQPAFCATVADRIWRAWWQGAGHPLEHVTDHMQEMLNDNALPFGLVAHDGGRYLGSTLIISCDLDERPQYAPWVAAVWVEAEHRGRGIGRALVGRAAEAAFDLGHDIAYLCALPERRSFYEGFGWRRLEENVGPHGLTVLTRSRE</sequence>
<dbReference type="Proteomes" id="UP000429484">
    <property type="component" value="Unassembled WGS sequence"/>
</dbReference>